<dbReference type="Gene3D" id="3.40.50.300">
    <property type="entry name" value="P-loop containing nucleotide triphosphate hydrolases"/>
    <property type="match status" value="1"/>
</dbReference>
<dbReference type="InterPro" id="IPR005225">
    <property type="entry name" value="Small_GTP-bd"/>
</dbReference>
<keyword evidence="4" id="KW-0342">GTP-binding</keyword>
<evidence type="ECO:0000256" key="7">
    <source>
        <dbReference type="SAM" id="MobiDB-lite"/>
    </source>
</evidence>
<reference evidence="9" key="3">
    <citation type="submission" date="2025-09" db="UniProtKB">
        <authorList>
            <consortium name="Ensembl"/>
        </authorList>
    </citation>
    <scope>IDENTIFICATION</scope>
</reference>
<dbReference type="SMART" id="SM00054">
    <property type="entry name" value="EFh"/>
    <property type="match status" value="2"/>
</dbReference>
<sequence length="709" mass="81702">MAAFTAPHATPPAHTTAGAVVQTTQQRQEDGNKEGKREQGDMRQNTIQEKTHEFFQMCDIKDKGYITRQDMQRLNGELPLSPEELERVFDTLDSDANGYLTFEEFSLGFSSFVSGQTFPAVSDMGDITAVKNPPEVLYQTHWQESLDREDADEDQKHFCMLMERLGAISVFEDPAEVHSLWTQLRRDEPHLLSNFEDFLARVTFQIKAVNQEKWEMETVLQRKALTHDSEIQRLYEEMEQQIKNEKDKIALQDYKRFLSQSQDLELQLCSKEKELEQLFQKQRMLERQCHDLRSEQHVTKVENVKLKQTNDELTMELEQSSQDLILAQEQLSLLQEQSTQLHEEKEREIYRLTEGLQRERASLLKQLDLLREMNKHLRDERDMCFQNPNGVKQKPFINLVKQMNSSVFTSVDKEDEQITSSGMHNGSCQLSCPSERKTHLRRIISIEEDHLPHLLYGQCQVQTPLQECSEGEETSRYEDTVDLVMSDIDSSAQGNMEEGETQSVVKETSVKEEIGVYPPDRLFKIILVGNSSVGKTSLLQRFCDDCFHSGTSATVGIDYSVRTIPVDNSLVALQMWDTAGQERYRSITKQFFRKADAVVVMYDITSEQSFSAVRQWLTSVKESAGEDIPIMLVGNKTDKETEREVQKSVGERLAKNWQLAFFECSARSGHNVVKSMVHLARILKEQEDREKEKTVDLLSNPSEKKKSCC</sequence>
<dbReference type="PROSITE" id="PS51417">
    <property type="entry name" value="ARF"/>
    <property type="match status" value="1"/>
</dbReference>
<dbReference type="InterPro" id="IPR011992">
    <property type="entry name" value="EF-hand-dom_pair"/>
</dbReference>
<dbReference type="OMA" id="KKSCCIR"/>
<dbReference type="SMART" id="SM00173">
    <property type="entry name" value="RAS"/>
    <property type="match status" value="1"/>
</dbReference>
<name>A0A3P8UQV9_CYNSE</name>
<dbReference type="CTD" id="100330395"/>
<organism evidence="9 10">
    <name type="scientific">Cynoglossus semilaevis</name>
    <name type="common">Tongue sole</name>
    <dbReference type="NCBI Taxonomy" id="244447"/>
    <lineage>
        <taxon>Eukaryota</taxon>
        <taxon>Metazoa</taxon>
        <taxon>Chordata</taxon>
        <taxon>Craniata</taxon>
        <taxon>Vertebrata</taxon>
        <taxon>Euteleostomi</taxon>
        <taxon>Actinopterygii</taxon>
        <taxon>Neopterygii</taxon>
        <taxon>Teleostei</taxon>
        <taxon>Neoteleostei</taxon>
        <taxon>Acanthomorphata</taxon>
        <taxon>Carangaria</taxon>
        <taxon>Pleuronectiformes</taxon>
        <taxon>Pleuronectoidei</taxon>
        <taxon>Cynoglossidae</taxon>
        <taxon>Cynoglossinae</taxon>
        <taxon>Cynoglossus</taxon>
    </lineage>
</organism>
<dbReference type="STRING" id="244447.ENSCSEP00000005583"/>
<dbReference type="PROSITE" id="PS51419">
    <property type="entry name" value="RAB"/>
    <property type="match status" value="1"/>
</dbReference>
<dbReference type="PRINTS" id="PR00449">
    <property type="entry name" value="RASTRNSFRMNG"/>
</dbReference>
<dbReference type="InterPro" id="IPR027417">
    <property type="entry name" value="P-loop_NTPase"/>
</dbReference>
<dbReference type="GeneID" id="103380053"/>
<dbReference type="InterPro" id="IPR002048">
    <property type="entry name" value="EF_hand_dom"/>
</dbReference>
<evidence type="ECO:0000256" key="6">
    <source>
        <dbReference type="SAM" id="Coils"/>
    </source>
</evidence>
<dbReference type="Pfam" id="PF00071">
    <property type="entry name" value="Ras"/>
    <property type="match status" value="1"/>
</dbReference>
<dbReference type="GeneTree" id="ENSGT00440000033504"/>
<evidence type="ECO:0000313" key="9">
    <source>
        <dbReference type="Ensembl" id="ENSCSEP00000005583.1"/>
    </source>
</evidence>
<evidence type="ECO:0000256" key="5">
    <source>
        <dbReference type="ARBA" id="ARBA00023288"/>
    </source>
</evidence>
<dbReference type="AlphaFoldDB" id="A0A3P8UQV9"/>
<keyword evidence="1" id="KW-0479">Metal-binding</keyword>
<dbReference type="InParanoid" id="A0A3P8UQV9"/>
<keyword evidence="6" id="KW-0175">Coiled coil</keyword>
<dbReference type="SMART" id="SM00176">
    <property type="entry name" value="RAN"/>
    <property type="match status" value="1"/>
</dbReference>
<evidence type="ECO:0000256" key="1">
    <source>
        <dbReference type="ARBA" id="ARBA00022723"/>
    </source>
</evidence>
<dbReference type="Pfam" id="PF13499">
    <property type="entry name" value="EF-hand_7"/>
    <property type="match status" value="1"/>
</dbReference>
<feature type="domain" description="EF-hand" evidence="8">
    <location>
        <begin position="80"/>
        <end position="115"/>
    </location>
</feature>
<evidence type="ECO:0000256" key="2">
    <source>
        <dbReference type="ARBA" id="ARBA00022741"/>
    </source>
</evidence>
<dbReference type="InterPro" id="IPR018247">
    <property type="entry name" value="EF_Hand_1_Ca_BS"/>
</dbReference>
<dbReference type="Proteomes" id="UP000265120">
    <property type="component" value="Chromosome 6"/>
</dbReference>
<dbReference type="SMART" id="SM00175">
    <property type="entry name" value="RAB"/>
    <property type="match status" value="1"/>
</dbReference>
<feature type="region of interest" description="Disordered" evidence="7">
    <location>
        <begin position="689"/>
        <end position="709"/>
    </location>
</feature>
<keyword evidence="10" id="KW-1185">Reference proteome</keyword>
<dbReference type="GO" id="GO:0005509">
    <property type="term" value="F:calcium ion binding"/>
    <property type="evidence" value="ECO:0007669"/>
    <property type="project" value="InterPro"/>
</dbReference>
<dbReference type="OrthoDB" id="9837699at2759"/>
<dbReference type="PROSITE" id="PS51420">
    <property type="entry name" value="RHO"/>
    <property type="match status" value="1"/>
</dbReference>
<feature type="compositionally biased region" description="Low complexity" evidence="7">
    <location>
        <begin position="1"/>
        <end position="26"/>
    </location>
</feature>
<evidence type="ECO:0000259" key="8">
    <source>
        <dbReference type="PROSITE" id="PS50222"/>
    </source>
</evidence>
<dbReference type="RefSeq" id="XP_008310075.1">
    <property type="nucleotide sequence ID" value="XM_008311853.2"/>
</dbReference>
<dbReference type="InterPro" id="IPR001806">
    <property type="entry name" value="Small_GTPase"/>
</dbReference>
<evidence type="ECO:0000256" key="4">
    <source>
        <dbReference type="ARBA" id="ARBA00023134"/>
    </source>
</evidence>
<feature type="coiled-coil region" evidence="6">
    <location>
        <begin position="228"/>
        <end position="380"/>
    </location>
</feature>
<dbReference type="CDD" id="cd00051">
    <property type="entry name" value="EFh"/>
    <property type="match status" value="1"/>
</dbReference>
<dbReference type="KEGG" id="csem:103380053"/>
<protein>
    <submittedName>
        <fullName evidence="9">Calcium release activated channel regulator 2A</fullName>
    </submittedName>
</protein>
<dbReference type="SMART" id="SM00174">
    <property type="entry name" value="RHO"/>
    <property type="match status" value="1"/>
</dbReference>
<dbReference type="SUPFAM" id="SSF52540">
    <property type="entry name" value="P-loop containing nucleoside triphosphate hydrolases"/>
    <property type="match status" value="1"/>
</dbReference>
<keyword evidence="5" id="KW-0449">Lipoprotein</keyword>
<dbReference type="PROSITE" id="PS51421">
    <property type="entry name" value="RAS"/>
    <property type="match status" value="1"/>
</dbReference>
<feature type="region of interest" description="Disordered" evidence="7">
    <location>
        <begin position="1"/>
        <end position="44"/>
    </location>
</feature>
<reference evidence="9 10" key="1">
    <citation type="journal article" date="2014" name="Nat. Genet.">
        <title>Whole-genome sequence of a flatfish provides insights into ZW sex chromosome evolution and adaptation to a benthic lifestyle.</title>
        <authorList>
            <person name="Chen S."/>
            <person name="Zhang G."/>
            <person name="Shao C."/>
            <person name="Huang Q."/>
            <person name="Liu G."/>
            <person name="Zhang P."/>
            <person name="Song W."/>
            <person name="An N."/>
            <person name="Chalopin D."/>
            <person name="Volff J.N."/>
            <person name="Hong Y."/>
            <person name="Li Q."/>
            <person name="Sha Z."/>
            <person name="Zhou H."/>
            <person name="Xie M."/>
            <person name="Yu Q."/>
            <person name="Liu Y."/>
            <person name="Xiang H."/>
            <person name="Wang N."/>
            <person name="Wu K."/>
            <person name="Yang C."/>
            <person name="Zhou Q."/>
            <person name="Liao X."/>
            <person name="Yang L."/>
            <person name="Hu Q."/>
            <person name="Zhang J."/>
            <person name="Meng L."/>
            <person name="Jin L."/>
            <person name="Tian Y."/>
            <person name="Lian J."/>
            <person name="Yang J."/>
            <person name="Miao G."/>
            <person name="Liu S."/>
            <person name="Liang Z."/>
            <person name="Yan F."/>
            <person name="Li Y."/>
            <person name="Sun B."/>
            <person name="Zhang H."/>
            <person name="Zhang J."/>
            <person name="Zhu Y."/>
            <person name="Du M."/>
            <person name="Zhao Y."/>
            <person name="Schartl M."/>
            <person name="Tang Q."/>
            <person name="Wang J."/>
        </authorList>
    </citation>
    <scope>NUCLEOTIDE SEQUENCE</scope>
</reference>
<dbReference type="PROSITE" id="PS50222">
    <property type="entry name" value="EF_HAND_2"/>
    <property type="match status" value="1"/>
</dbReference>
<evidence type="ECO:0000256" key="3">
    <source>
        <dbReference type="ARBA" id="ARBA00022837"/>
    </source>
</evidence>
<dbReference type="SUPFAM" id="SSF47473">
    <property type="entry name" value="EF-hand"/>
    <property type="match status" value="1"/>
</dbReference>
<keyword evidence="3" id="KW-0106">Calcium</keyword>
<dbReference type="FunFam" id="3.40.50.300:FF:001129">
    <property type="entry name" value="ras-related protein Rab-44 isoform X2"/>
    <property type="match status" value="1"/>
</dbReference>
<accession>A0A3P8UQV9</accession>
<dbReference type="InterPro" id="IPR050227">
    <property type="entry name" value="Rab"/>
</dbReference>
<feature type="compositionally biased region" description="Basic and acidic residues" evidence="7">
    <location>
        <begin position="27"/>
        <end position="41"/>
    </location>
</feature>
<evidence type="ECO:0000313" key="10">
    <source>
        <dbReference type="Proteomes" id="UP000265120"/>
    </source>
</evidence>
<dbReference type="Gene3D" id="1.10.238.10">
    <property type="entry name" value="EF-hand"/>
    <property type="match status" value="1"/>
</dbReference>
<dbReference type="GO" id="GO:0003924">
    <property type="term" value="F:GTPase activity"/>
    <property type="evidence" value="ECO:0007669"/>
    <property type="project" value="InterPro"/>
</dbReference>
<dbReference type="PANTHER" id="PTHR47977">
    <property type="entry name" value="RAS-RELATED PROTEIN RAB"/>
    <property type="match status" value="1"/>
</dbReference>
<reference evidence="9" key="2">
    <citation type="submission" date="2025-08" db="UniProtKB">
        <authorList>
            <consortium name="Ensembl"/>
        </authorList>
    </citation>
    <scope>IDENTIFICATION</scope>
</reference>
<proteinExistence type="predicted"/>
<keyword evidence="2" id="KW-0547">Nucleotide-binding</keyword>
<dbReference type="PROSITE" id="PS00018">
    <property type="entry name" value="EF_HAND_1"/>
    <property type="match status" value="1"/>
</dbReference>
<dbReference type="Ensembl" id="ENSCSET00000005643.1">
    <property type="protein sequence ID" value="ENSCSEP00000005583.1"/>
    <property type="gene ID" value="ENSCSEG00000003612.1"/>
</dbReference>
<dbReference type="GO" id="GO:0005525">
    <property type="term" value="F:GTP binding"/>
    <property type="evidence" value="ECO:0007669"/>
    <property type="project" value="UniProtKB-KW"/>
</dbReference>
<dbReference type="NCBIfam" id="TIGR00231">
    <property type="entry name" value="small_GTP"/>
    <property type="match status" value="1"/>
</dbReference>
<dbReference type="CDD" id="cd00154">
    <property type="entry name" value="Rab"/>
    <property type="match status" value="1"/>
</dbReference>